<dbReference type="PANTHER" id="PTHR11533:SF174">
    <property type="entry name" value="PUROMYCIN-SENSITIVE AMINOPEPTIDASE-RELATED"/>
    <property type="match status" value="1"/>
</dbReference>
<evidence type="ECO:0000259" key="3">
    <source>
        <dbReference type="Pfam" id="PF11838"/>
    </source>
</evidence>
<dbReference type="Proteomes" id="UP001595868">
    <property type="component" value="Unassembled WGS sequence"/>
</dbReference>
<feature type="domain" description="ERAP1-like C-terminal" evidence="3">
    <location>
        <begin position="272"/>
        <end position="598"/>
    </location>
</feature>
<dbReference type="Gene3D" id="1.10.390.10">
    <property type="entry name" value="Neutral Protease Domain 2"/>
    <property type="match status" value="1"/>
</dbReference>
<accession>A0ABV8KW94</accession>
<dbReference type="InterPro" id="IPR027268">
    <property type="entry name" value="Peptidase_M4/M1_CTD_sf"/>
</dbReference>
<evidence type="ECO:0000256" key="1">
    <source>
        <dbReference type="ARBA" id="ARBA00010136"/>
    </source>
</evidence>
<proteinExistence type="inferred from homology"/>
<comment type="caution">
    <text evidence="4">The sequence shown here is derived from an EMBL/GenBank/DDBJ whole genome shotgun (WGS) entry which is preliminary data.</text>
</comment>
<dbReference type="PANTHER" id="PTHR11533">
    <property type="entry name" value="PROTEASE M1 ZINC METALLOPROTEASE"/>
    <property type="match status" value="1"/>
</dbReference>
<keyword evidence="5" id="KW-1185">Reference proteome</keyword>
<comment type="similarity">
    <text evidence="1">Belongs to the peptidase M1 family.</text>
</comment>
<dbReference type="Pfam" id="PF01433">
    <property type="entry name" value="Peptidase_M1"/>
    <property type="match status" value="1"/>
</dbReference>
<reference evidence="5" key="1">
    <citation type="journal article" date="2019" name="Int. J. Syst. Evol. Microbiol.">
        <title>The Global Catalogue of Microorganisms (GCM) 10K type strain sequencing project: providing services to taxonomists for standard genome sequencing and annotation.</title>
        <authorList>
            <consortium name="The Broad Institute Genomics Platform"/>
            <consortium name="The Broad Institute Genome Sequencing Center for Infectious Disease"/>
            <person name="Wu L."/>
            <person name="Ma J."/>
        </authorList>
    </citation>
    <scope>NUCLEOTIDE SEQUENCE [LARGE SCALE GENOMIC DNA]</scope>
    <source>
        <strain evidence="5">2902at01</strain>
    </source>
</reference>
<dbReference type="SUPFAM" id="SSF55486">
    <property type="entry name" value="Metalloproteases ('zincins'), catalytic domain"/>
    <property type="match status" value="1"/>
</dbReference>
<dbReference type="Pfam" id="PF11838">
    <property type="entry name" value="ERAP1_C"/>
    <property type="match status" value="1"/>
</dbReference>
<dbReference type="RefSeq" id="WP_377552793.1">
    <property type="nucleotide sequence ID" value="NZ_JBHSBN010000040.1"/>
</dbReference>
<feature type="domain" description="Peptidase M1 membrane alanine aminopeptidase" evidence="2">
    <location>
        <begin position="50"/>
        <end position="188"/>
    </location>
</feature>
<dbReference type="InterPro" id="IPR024571">
    <property type="entry name" value="ERAP1-like_C_dom"/>
</dbReference>
<dbReference type="InterPro" id="IPR014782">
    <property type="entry name" value="Peptidase_M1_dom"/>
</dbReference>
<dbReference type="EMBL" id="JBHSBN010000040">
    <property type="protein sequence ID" value="MFC4110406.1"/>
    <property type="molecule type" value="Genomic_DNA"/>
</dbReference>
<evidence type="ECO:0000259" key="2">
    <source>
        <dbReference type="Pfam" id="PF01433"/>
    </source>
</evidence>
<gene>
    <name evidence="4" type="ORF">ACFOX0_31365</name>
</gene>
<evidence type="ECO:0000313" key="4">
    <source>
        <dbReference type="EMBL" id="MFC4110406.1"/>
    </source>
</evidence>
<name>A0ABV8KW94_9ACTN</name>
<organism evidence="4 5">
    <name type="scientific">Micromonospora zhanjiangensis</name>
    <dbReference type="NCBI Taxonomy" id="1522057"/>
    <lineage>
        <taxon>Bacteria</taxon>
        <taxon>Bacillati</taxon>
        <taxon>Actinomycetota</taxon>
        <taxon>Actinomycetes</taxon>
        <taxon>Micromonosporales</taxon>
        <taxon>Micromonosporaceae</taxon>
        <taxon>Micromonospora</taxon>
    </lineage>
</organism>
<evidence type="ECO:0000313" key="5">
    <source>
        <dbReference type="Proteomes" id="UP001595868"/>
    </source>
</evidence>
<sequence length="606" mass="64834">MGDFVASRTARCSKVPDIVGTPGSTPTTVWTSASTACGTSAATRWRTRAGRLVTMRWWDDLWLSESFAEYMGWRLAAETDRHRDAWTGFSVRRKSWGYAADQRPSTHPVAAEGVPDTAHALQNFDGISYAKGASVLRQLVAWLGDEAFLAGVRRYFRAHAHGNATLADLLAALGEASGRDVTGWAEAWLRRPQVNTLRPEVTVGPDGRYQRVTVVQTAPPEYPTLRPHRIRVAGYGGDGDGDGAVEVELDPAVDGGRTEVPELVGTGQPRVLLLNDGDLTFAKVRFDPASRAALTGSGAAPISHRDDAHAAGSRSALDGLADPLARALIWAAAVDATRDAEWSPAEFLRLATAALPAETDGPVFEEVLGFAYEQVVRRFLPAAARPRALRDLAAVCRTVVEAAGSDGDGRRLAAARGWLGCAAAADLAGVHRMTRLPLGGLELDVELRWAALRRLVVLGGAGEREIADLRGSDPSAQGALHAAWCRAAIPDPEAKARAWGTVVNDRTTPVRLVAATAAGFWQPEQADLTAGYVARYFTDLPAADRTWSVAAGQLAAQAFPRYAVEPATVSRARSTLARADLDPTLRRVIGDATDDLRRALAARART</sequence>
<protein>
    <submittedName>
        <fullName evidence="4">ERAP1-like C-terminal domain-containing protein</fullName>
    </submittedName>
</protein>
<dbReference type="InterPro" id="IPR050344">
    <property type="entry name" value="Peptidase_M1_aminopeptidases"/>
</dbReference>